<keyword evidence="6" id="KW-1278">Translocase</keyword>
<evidence type="ECO:0000256" key="4">
    <source>
        <dbReference type="ARBA" id="ARBA00022989"/>
    </source>
</evidence>
<feature type="domain" description="NADH:quinone oxidoreductase/Mrp antiporter transmembrane" evidence="8">
    <location>
        <begin position="118"/>
        <end position="406"/>
    </location>
</feature>
<protein>
    <recommendedName>
        <fullName evidence="6">NADH-quinone oxidoreductase subunit N</fullName>
        <ecNumber evidence="6">7.1.1.-</ecNumber>
    </recommendedName>
    <alternativeName>
        <fullName evidence="6">NADH dehydrogenase I subunit N</fullName>
    </alternativeName>
    <alternativeName>
        <fullName evidence="6">NDH-1 subunit N</fullName>
    </alternativeName>
</protein>
<comment type="subcellular location">
    <subcellularLocation>
        <location evidence="6">Cell membrane</location>
        <topology evidence="6">Multi-pass membrane protein</topology>
    </subcellularLocation>
    <subcellularLocation>
        <location evidence="2">Endomembrane system</location>
        <topology evidence="2">Multi-pass membrane protein</topology>
    </subcellularLocation>
    <subcellularLocation>
        <location evidence="7">Membrane</location>
        <topology evidence="7">Multi-pass membrane protein</topology>
    </subcellularLocation>
</comment>
<proteinExistence type="inferred from homology"/>
<accession>A0A1U7DM76</accession>
<dbReference type="STRING" id="1267768.BV394_05170"/>
<evidence type="ECO:0000256" key="6">
    <source>
        <dbReference type="HAMAP-Rule" id="MF_00445"/>
    </source>
</evidence>
<keyword evidence="6" id="KW-1003">Cell membrane</keyword>
<keyword evidence="6" id="KW-0813">Transport</keyword>
<dbReference type="GO" id="GO:0042773">
    <property type="term" value="P:ATP synthesis coupled electron transport"/>
    <property type="evidence" value="ECO:0007669"/>
    <property type="project" value="InterPro"/>
</dbReference>
<dbReference type="Proteomes" id="UP000187266">
    <property type="component" value="Chromosome"/>
</dbReference>
<keyword evidence="6" id="KW-0830">Ubiquinone</keyword>
<comment type="function">
    <text evidence="1 6">NDH-1 shuttles electrons from NADH, via FMN and iron-sulfur (Fe-S) centers, to quinones in the respiratory chain. The immediate electron acceptor for the enzyme in this species is believed to be ubiquinone. Couples the redox reaction to proton translocation (for every two electrons transferred, four hydrogen ions are translocated across the cytoplasmic membrane), and thus conserves the redox energy in a proton gradient.</text>
</comment>
<evidence type="ECO:0000313" key="9">
    <source>
        <dbReference type="EMBL" id="APX90979.1"/>
    </source>
</evidence>
<keyword evidence="4 6" id="KW-1133">Transmembrane helix</keyword>
<evidence type="ECO:0000256" key="3">
    <source>
        <dbReference type="ARBA" id="ARBA00022692"/>
    </source>
</evidence>
<dbReference type="PANTHER" id="PTHR22773">
    <property type="entry name" value="NADH DEHYDROGENASE"/>
    <property type="match status" value="1"/>
</dbReference>
<sequence length="462" mass="48351">MPLGDLAPELAVLLGAVGVLLLAMLLPQRHHRLCAPITILVLASATALALSQAGAERFTFSGTFRLDAATTWGRVMVLGLTALCVAMTPAWMEDDRRHGEFYSMMLLSALGAMAMIGAADLMQMLMGALLSSVTGYVLAAYHRDWEISLEAGMKYFLLGALANALMVFGAILVMGLGGSTDYQQLSNAFPTEPLALVGLACVVFGLFFKLGAVPGHAWVPDVAEGAPLPAAAFLTVVPKIAGAIALARLVALVPAEAMPLSALVATVAALTMTWGNLSAMWQEDLRRLLGWSSVSQTGYALMAVAVLGRAPDAWAALIAFMGVYGLANIACFAVVAHLRGRTELAGWAGIGRQHPLAVSILALGFLSLVGIPPLAGFLGKFALFKVALDGGMAWLALLAVANTVLSLFYYLRVLGPAVMGTPEKSAATLGRANLWIGALAAVGVVLLLPWAWQDLWRALSGG</sequence>
<name>A0A1U7DM76_9RHOB</name>
<dbReference type="GO" id="GO:0008137">
    <property type="term" value="F:NADH dehydrogenase (ubiquinone) activity"/>
    <property type="evidence" value="ECO:0007669"/>
    <property type="project" value="InterPro"/>
</dbReference>
<keyword evidence="6" id="KW-0520">NAD</keyword>
<organism evidence="9 10">
    <name type="scientific">Brevirhabdus pacifica</name>
    <dbReference type="NCBI Taxonomy" id="1267768"/>
    <lineage>
        <taxon>Bacteria</taxon>
        <taxon>Pseudomonadati</taxon>
        <taxon>Pseudomonadota</taxon>
        <taxon>Alphaproteobacteria</taxon>
        <taxon>Rhodobacterales</taxon>
        <taxon>Paracoccaceae</taxon>
        <taxon>Brevirhabdus</taxon>
    </lineage>
</organism>
<evidence type="ECO:0000313" key="10">
    <source>
        <dbReference type="Proteomes" id="UP000187266"/>
    </source>
</evidence>
<keyword evidence="6" id="KW-0874">Quinone</keyword>
<dbReference type="Pfam" id="PF00361">
    <property type="entry name" value="Proton_antipo_M"/>
    <property type="match status" value="1"/>
</dbReference>
<keyword evidence="3 6" id="KW-0812">Transmembrane</keyword>
<gene>
    <name evidence="6" type="primary">nuoN</name>
    <name evidence="9" type="ORF">BV394_05170</name>
</gene>
<keyword evidence="5 6" id="KW-0472">Membrane</keyword>
<evidence type="ECO:0000256" key="5">
    <source>
        <dbReference type="ARBA" id="ARBA00023136"/>
    </source>
</evidence>
<keyword evidence="10" id="KW-1185">Reference proteome</keyword>
<dbReference type="GO" id="GO:0005886">
    <property type="term" value="C:plasma membrane"/>
    <property type="evidence" value="ECO:0007669"/>
    <property type="project" value="UniProtKB-SubCell"/>
</dbReference>
<evidence type="ECO:0000256" key="2">
    <source>
        <dbReference type="ARBA" id="ARBA00004127"/>
    </source>
</evidence>
<evidence type="ECO:0000259" key="8">
    <source>
        <dbReference type="Pfam" id="PF00361"/>
    </source>
</evidence>
<comment type="catalytic activity">
    <reaction evidence="6">
        <text>a quinone + NADH + 5 H(+)(in) = a quinol + NAD(+) + 4 H(+)(out)</text>
        <dbReference type="Rhea" id="RHEA:57888"/>
        <dbReference type="ChEBI" id="CHEBI:15378"/>
        <dbReference type="ChEBI" id="CHEBI:24646"/>
        <dbReference type="ChEBI" id="CHEBI:57540"/>
        <dbReference type="ChEBI" id="CHEBI:57945"/>
        <dbReference type="ChEBI" id="CHEBI:132124"/>
    </reaction>
</comment>
<dbReference type="GO" id="GO:0050136">
    <property type="term" value="F:NADH dehydrogenase (quinone) (non-electrogenic) activity"/>
    <property type="evidence" value="ECO:0007669"/>
    <property type="project" value="UniProtKB-UniRule"/>
</dbReference>
<comment type="subunit">
    <text evidence="6">NDH-1 is composed of 14 different subunits. Subunits NuoA, H, J, K, L, M, N constitute the membrane sector of the complex.</text>
</comment>
<evidence type="ECO:0000256" key="1">
    <source>
        <dbReference type="ARBA" id="ARBA00002378"/>
    </source>
</evidence>
<dbReference type="GO" id="GO:0048038">
    <property type="term" value="F:quinone binding"/>
    <property type="evidence" value="ECO:0007669"/>
    <property type="project" value="UniProtKB-KW"/>
</dbReference>
<dbReference type="HAMAP" id="MF_00445">
    <property type="entry name" value="NDH1_NuoN_1"/>
    <property type="match status" value="1"/>
</dbReference>
<comment type="similarity">
    <text evidence="6">Belongs to the complex I subunit 2 family.</text>
</comment>
<evidence type="ECO:0000256" key="7">
    <source>
        <dbReference type="RuleBase" id="RU000320"/>
    </source>
</evidence>
<reference evidence="9 10" key="1">
    <citation type="submission" date="2017-01" db="EMBL/GenBank/DDBJ databases">
        <title>Genomic analysis of Xuhuaishuia manganoxidans DY6-4.</title>
        <authorList>
            <person name="Wang X."/>
        </authorList>
    </citation>
    <scope>NUCLEOTIDE SEQUENCE [LARGE SCALE GENOMIC DNA]</scope>
    <source>
        <strain evidence="9 10">DY6-4</strain>
    </source>
</reference>
<dbReference type="GO" id="GO:0012505">
    <property type="term" value="C:endomembrane system"/>
    <property type="evidence" value="ECO:0007669"/>
    <property type="project" value="UniProtKB-SubCell"/>
</dbReference>
<dbReference type="EC" id="7.1.1.-" evidence="6"/>
<dbReference type="InterPro" id="IPR001750">
    <property type="entry name" value="ND/Mrp_TM"/>
</dbReference>
<dbReference type="EMBL" id="CP019124">
    <property type="protein sequence ID" value="APX90979.1"/>
    <property type="molecule type" value="Genomic_DNA"/>
</dbReference>
<dbReference type="AlphaFoldDB" id="A0A1U7DM76"/>
<dbReference type="InterPro" id="IPR010096">
    <property type="entry name" value="NADH-Q_OxRdtase_suN/2"/>
</dbReference>